<dbReference type="PANTHER" id="PTHR46825:SF7">
    <property type="entry name" value="D-ALANYL-D-ALANINE CARBOXYPEPTIDASE"/>
    <property type="match status" value="1"/>
</dbReference>
<evidence type="ECO:0000259" key="2">
    <source>
        <dbReference type="Pfam" id="PF00144"/>
    </source>
</evidence>
<dbReference type="SUPFAM" id="SSF56601">
    <property type="entry name" value="beta-lactamase/transpeptidase-like"/>
    <property type="match status" value="2"/>
</dbReference>
<dbReference type="RefSeq" id="WP_138185602.1">
    <property type="nucleotide sequence ID" value="NZ_LS992241.1"/>
</dbReference>
<dbReference type="Proteomes" id="UP000304148">
    <property type="component" value="Chromosome"/>
</dbReference>
<keyword evidence="1" id="KW-0732">Signal</keyword>
<feature type="domain" description="Beta-lactamase-related" evidence="2">
    <location>
        <begin position="48"/>
        <end position="342"/>
    </location>
</feature>
<gene>
    <name evidence="3" type="ORF">PBLR_11952</name>
</gene>
<evidence type="ECO:0000313" key="3">
    <source>
        <dbReference type="EMBL" id="SYX83530.1"/>
    </source>
</evidence>
<protein>
    <submittedName>
        <fullName evidence="3">Alkaline D-peptidase</fullName>
    </submittedName>
</protein>
<evidence type="ECO:0000256" key="1">
    <source>
        <dbReference type="SAM" id="SignalP"/>
    </source>
</evidence>
<name>A0A383R9C1_PAEAL</name>
<dbReference type="Pfam" id="PF00144">
    <property type="entry name" value="Beta-lactamase"/>
    <property type="match status" value="2"/>
</dbReference>
<dbReference type="Gene3D" id="3.40.710.10">
    <property type="entry name" value="DD-peptidase/beta-lactamase superfamily"/>
    <property type="match status" value="2"/>
</dbReference>
<proteinExistence type="predicted"/>
<feature type="signal peptide" evidence="1">
    <location>
        <begin position="1"/>
        <end position="31"/>
    </location>
</feature>
<dbReference type="AlphaFoldDB" id="A0A383R9C1"/>
<accession>A0A383R9C1</accession>
<dbReference type="InterPro" id="IPR012338">
    <property type="entry name" value="Beta-lactam/transpept-like"/>
</dbReference>
<organism evidence="3 4">
    <name type="scientific">Paenibacillus alvei</name>
    <name type="common">Bacillus alvei</name>
    <dbReference type="NCBI Taxonomy" id="44250"/>
    <lineage>
        <taxon>Bacteria</taxon>
        <taxon>Bacillati</taxon>
        <taxon>Bacillota</taxon>
        <taxon>Bacilli</taxon>
        <taxon>Bacillales</taxon>
        <taxon>Paenibacillaceae</taxon>
        <taxon>Paenibacillus</taxon>
    </lineage>
</organism>
<dbReference type="InterPro" id="IPR001466">
    <property type="entry name" value="Beta-lactam-related"/>
</dbReference>
<dbReference type="PANTHER" id="PTHR46825">
    <property type="entry name" value="D-ALANYL-D-ALANINE-CARBOXYPEPTIDASE/ENDOPEPTIDASE AMPH"/>
    <property type="match status" value="1"/>
</dbReference>
<sequence length="725" mass="77974">MRTFMMKKAVPLALSAIMASALLFPSYGSMQANQNYGIEQAVPTKTALQQTIDKAANSHHIPGVIVAVKKGNTHWSYASGEATIEKKQSMQKDLAFRIGSTTKTFVATIILQLVGEKKLSLNDTVEKWLPGLLHSNGYDGSKITIRQLLNHTSGIANYLNDEFKQSILQHPNRSYTPDELIAKGLQSSPTPGGGYSNTNYVILGLIIQKATGKTYAEQIKQRILNPLHMNRTWLPGTSTAFPAKHASGYLDTGNALVDITGINPSLGGAAGEIISTGDDMTTFFSALLGGKLLQPALLKEMMTTVDIPEGKFGLGLQKVILPNGVTLWGHTGGIPGFMNFAGGTEGGDHVIEININVMGNAPIHIESIYTQEFSGSPEQPNSESKHRNEIIALIDQATTRKSNPGIVAYGILNGEGWAHASGIADMRTGRPMETDLSFRIGSVTKAFIATVVLQLAQEHKLSLDDSVEKWLPGVVQGNGYDGSKIKIRHLLQQTSGIASYTSNELRDITIPQAPFRNYTVDELIQMGLATPPKFEPGTSFDYSNTNTVLAGLIIKKVTGDTYAEQIKKRIIEPLGLIGTSSSGSSLDIPGKHAVGYNLDVKSGDLYDFTVLNPSWANAAGDMVSTAKDLATFFSALLGGKLLHKEMMKEMTTGVPSPYGSYGLGIFEVKMPNGTSYWAHGGGIHGYSTLAAARLGGEQAFALSTNAVGNDVPQTQIDIFKKEFSY</sequence>
<dbReference type="EMBL" id="LS992241">
    <property type="protein sequence ID" value="SYX83530.1"/>
    <property type="molecule type" value="Genomic_DNA"/>
</dbReference>
<reference evidence="4" key="1">
    <citation type="submission" date="2018-08" db="EMBL/GenBank/DDBJ databases">
        <authorList>
            <person name="Chevrot R."/>
        </authorList>
    </citation>
    <scope>NUCLEOTIDE SEQUENCE [LARGE SCALE GENOMIC DNA]</scope>
</reference>
<feature type="chain" id="PRO_5039670085" evidence="1">
    <location>
        <begin position="32"/>
        <end position="725"/>
    </location>
</feature>
<dbReference type="InterPro" id="IPR050491">
    <property type="entry name" value="AmpC-like"/>
</dbReference>
<feature type="domain" description="Beta-lactamase-related" evidence="2">
    <location>
        <begin position="392"/>
        <end position="711"/>
    </location>
</feature>
<evidence type="ECO:0000313" key="4">
    <source>
        <dbReference type="Proteomes" id="UP000304148"/>
    </source>
</evidence>